<dbReference type="InterPro" id="IPR017853">
    <property type="entry name" value="GH"/>
</dbReference>
<evidence type="ECO:0000259" key="4">
    <source>
        <dbReference type="Pfam" id="PF01301"/>
    </source>
</evidence>
<dbReference type="GO" id="GO:0005975">
    <property type="term" value="P:carbohydrate metabolic process"/>
    <property type="evidence" value="ECO:0007669"/>
    <property type="project" value="InterPro"/>
</dbReference>
<feature type="region of interest" description="Disordered" evidence="3">
    <location>
        <begin position="406"/>
        <end position="426"/>
    </location>
</feature>
<evidence type="ECO:0000256" key="1">
    <source>
        <dbReference type="ARBA" id="ARBA00009809"/>
    </source>
</evidence>
<dbReference type="Pfam" id="PF01301">
    <property type="entry name" value="Glyco_hydro_35"/>
    <property type="match status" value="1"/>
</dbReference>
<dbReference type="GO" id="GO:0004553">
    <property type="term" value="F:hydrolase activity, hydrolyzing O-glycosyl compounds"/>
    <property type="evidence" value="ECO:0007669"/>
    <property type="project" value="InterPro"/>
</dbReference>
<feature type="compositionally biased region" description="Basic and acidic residues" evidence="3">
    <location>
        <begin position="412"/>
        <end position="426"/>
    </location>
</feature>
<keyword evidence="7" id="KW-1185">Reference proteome</keyword>
<evidence type="ECO:0000256" key="3">
    <source>
        <dbReference type="SAM" id="MobiDB-lite"/>
    </source>
</evidence>
<dbReference type="SUPFAM" id="SSF51445">
    <property type="entry name" value="(Trans)glycosidases"/>
    <property type="match status" value="1"/>
</dbReference>
<dbReference type="InterPro" id="IPR029062">
    <property type="entry name" value="Class_I_gatase-like"/>
</dbReference>
<feature type="domain" description="GLMA-like second" evidence="5">
    <location>
        <begin position="494"/>
        <end position="582"/>
    </location>
</feature>
<reference evidence="6 7" key="1">
    <citation type="submission" date="2018-11" db="EMBL/GenBank/DDBJ databases">
        <title>Sequencing the genomes of 1000 actinobacteria strains.</title>
        <authorList>
            <person name="Klenk H.-P."/>
        </authorList>
    </citation>
    <scope>NUCLEOTIDE SEQUENCE [LARGE SCALE GENOMIC DNA]</scope>
    <source>
        <strain evidence="6 7">DSM 13521</strain>
    </source>
</reference>
<comment type="similarity">
    <text evidence="1 2">Belongs to the glycosyl hydrolase 35 family.</text>
</comment>
<organism evidence="6 7">
    <name type="scientific">Salana multivorans</name>
    <dbReference type="NCBI Taxonomy" id="120377"/>
    <lineage>
        <taxon>Bacteria</taxon>
        <taxon>Bacillati</taxon>
        <taxon>Actinomycetota</taxon>
        <taxon>Actinomycetes</taxon>
        <taxon>Micrococcales</taxon>
        <taxon>Beutenbergiaceae</taxon>
        <taxon>Salana</taxon>
    </lineage>
</organism>
<dbReference type="InterPro" id="IPR054746">
    <property type="entry name" value="GLMA-like_second"/>
</dbReference>
<dbReference type="Pfam" id="PF22369">
    <property type="entry name" value="GLMA_2nd"/>
    <property type="match status" value="1"/>
</dbReference>
<proteinExistence type="inferred from homology"/>
<comment type="caution">
    <text evidence="6">The sequence shown here is derived from an EMBL/GenBank/DDBJ whole genome shotgun (WGS) entry which is preliminary data.</text>
</comment>
<name>A0A3N2D117_9MICO</name>
<dbReference type="EMBL" id="RKHQ01000002">
    <property type="protein sequence ID" value="ROR93470.1"/>
    <property type="molecule type" value="Genomic_DNA"/>
</dbReference>
<sequence length="772" mass="82266">MTALTLRDRQILADGEPTIVVAGEVHYFRLHPRDWESRLCLLREAGADTVATYVPWVVHERGDGTIDLVGRTDPSLDLGGFVDLAADRGLRVLLRPGPFIMAETAGEGVPDRVRREHPEVVPLGWHGRPVPTAELDYLAPAFLGEVRRWYDAVGAVAAPRMAPAGGPVAAVQLDNEVGMLAWVSNAPHLDDRSLAELRDWLEARHGDRLARRYPGLADASTAESLASFAASIRSPRPEWAQRLRIDLGRFARGRLARYVDLLAGYAREAGMGGVPFLVNVHGTAERSGAPFPVGISQLVETYAGKPGFAAGSDHYLGDLDLPRAADLHLMNACLTAVNGPDQPTTALELEAGAGDYADDLAHATDPSAVVLKTRLSLAQGNRLLNYYLFAGGTNGVADPPRSDGTTRFGITGERHGFSAPVDPERGRSRHFASQAEAMSLAARLRPWIADAREEHDDLAIGLHLDHYLTEYVPPRTGPAEDVAELEYARGAGPRGLVGRVLLTLGYRYGAVDLQTSGDLPRLVVLGTPRAVARDVQELLARHVLDGGSLLMLGHLPVTDLDGEACTVLADALGIAATGEVVDRPDWFTSVTSTWGRATERRVSRAETYAAPGAEVFLREAIGGEPTGLLVRAGRGTAVLVGCDYGVDLELFRTVLTRLGVAPGLAREPHPGLVTTTTRAADGSRLLHVLNVSGFALRSAFELDGTRLFDGAEIEVPARSGLALPIGVRVAGRELAATSEVLGVDGGRVRLAAPGRAWLDGAEVDAADGAVAL</sequence>
<feature type="domain" description="Glycoside hydrolase 35 catalytic" evidence="4">
    <location>
        <begin position="10"/>
        <end position="180"/>
    </location>
</feature>
<dbReference type="InterPro" id="IPR031330">
    <property type="entry name" value="Gly_Hdrlase_35_cat"/>
</dbReference>
<dbReference type="PANTHER" id="PTHR23421">
    <property type="entry name" value="BETA-GALACTOSIDASE RELATED"/>
    <property type="match status" value="1"/>
</dbReference>
<evidence type="ECO:0000313" key="7">
    <source>
        <dbReference type="Proteomes" id="UP000275356"/>
    </source>
</evidence>
<evidence type="ECO:0000313" key="6">
    <source>
        <dbReference type="EMBL" id="ROR93470.1"/>
    </source>
</evidence>
<accession>A0A3N2D117</accession>
<protein>
    <submittedName>
        <fullName evidence="6">Beta-galactosidase</fullName>
    </submittedName>
</protein>
<gene>
    <name evidence="6" type="ORF">EDD28_2884</name>
</gene>
<dbReference type="Proteomes" id="UP000275356">
    <property type="component" value="Unassembled WGS sequence"/>
</dbReference>
<dbReference type="InterPro" id="IPR001944">
    <property type="entry name" value="Glycoside_Hdrlase_35"/>
</dbReference>
<dbReference type="Gene3D" id="3.40.50.880">
    <property type="match status" value="1"/>
</dbReference>
<evidence type="ECO:0000259" key="5">
    <source>
        <dbReference type="Pfam" id="PF22369"/>
    </source>
</evidence>
<evidence type="ECO:0000256" key="2">
    <source>
        <dbReference type="RuleBase" id="RU003679"/>
    </source>
</evidence>
<dbReference type="OrthoDB" id="9813184at2"/>
<dbReference type="SUPFAM" id="SSF52317">
    <property type="entry name" value="Class I glutamine amidotransferase-like"/>
    <property type="match status" value="1"/>
</dbReference>
<dbReference type="RefSeq" id="WP_123740428.1">
    <property type="nucleotide sequence ID" value="NZ_RKHQ01000002.1"/>
</dbReference>
<dbReference type="Gene3D" id="3.20.20.80">
    <property type="entry name" value="Glycosidases"/>
    <property type="match status" value="1"/>
</dbReference>
<dbReference type="AlphaFoldDB" id="A0A3N2D117"/>